<evidence type="ECO:0000256" key="1">
    <source>
        <dbReference type="SAM" id="MobiDB-lite"/>
    </source>
</evidence>
<evidence type="ECO:0000259" key="2">
    <source>
        <dbReference type="Pfam" id="PF04321"/>
    </source>
</evidence>
<dbReference type="Proteomes" id="UP000656042">
    <property type="component" value="Unassembled WGS sequence"/>
</dbReference>
<evidence type="ECO:0000313" key="4">
    <source>
        <dbReference type="Proteomes" id="UP000656042"/>
    </source>
</evidence>
<dbReference type="AlphaFoldDB" id="A0A8J3C517"/>
<feature type="domain" description="RmlD-like substrate binding" evidence="2">
    <location>
        <begin position="4"/>
        <end position="237"/>
    </location>
</feature>
<dbReference type="InterPro" id="IPR029903">
    <property type="entry name" value="RmlD-like-bd"/>
</dbReference>
<accession>A0A8J3C517</accession>
<dbReference type="Gene3D" id="3.40.50.720">
    <property type="entry name" value="NAD(P)-binding Rossmann-like Domain"/>
    <property type="match status" value="1"/>
</dbReference>
<dbReference type="Pfam" id="PF04321">
    <property type="entry name" value="RmlD_sub_bind"/>
    <property type="match status" value="1"/>
</dbReference>
<feature type="region of interest" description="Disordered" evidence="1">
    <location>
        <begin position="274"/>
        <end position="297"/>
    </location>
</feature>
<reference evidence="3" key="2">
    <citation type="submission" date="2020-09" db="EMBL/GenBank/DDBJ databases">
        <authorList>
            <person name="Sun Q."/>
            <person name="Zhou Y."/>
        </authorList>
    </citation>
    <scope>NUCLEOTIDE SEQUENCE</scope>
    <source>
        <strain evidence="3">CGMCC 4.7299</strain>
    </source>
</reference>
<protein>
    <submittedName>
        <fullName evidence="3">dTDP-4-dehydrorhamnose reductase</fullName>
    </submittedName>
</protein>
<organism evidence="3 4">
    <name type="scientific">Mangrovihabitans endophyticus</name>
    <dbReference type="NCBI Taxonomy" id="1751298"/>
    <lineage>
        <taxon>Bacteria</taxon>
        <taxon>Bacillati</taxon>
        <taxon>Actinomycetota</taxon>
        <taxon>Actinomycetes</taxon>
        <taxon>Micromonosporales</taxon>
        <taxon>Micromonosporaceae</taxon>
        <taxon>Mangrovihabitans</taxon>
    </lineage>
</organism>
<reference evidence="3" key="1">
    <citation type="journal article" date="2014" name="Int. J. Syst. Evol. Microbiol.">
        <title>Complete genome sequence of Corynebacterium casei LMG S-19264T (=DSM 44701T), isolated from a smear-ripened cheese.</title>
        <authorList>
            <consortium name="US DOE Joint Genome Institute (JGI-PGF)"/>
            <person name="Walter F."/>
            <person name="Albersmeier A."/>
            <person name="Kalinowski J."/>
            <person name="Ruckert C."/>
        </authorList>
    </citation>
    <scope>NUCLEOTIDE SEQUENCE</scope>
    <source>
        <strain evidence="3">CGMCC 4.7299</strain>
    </source>
</reference>
<evidence type="ECO:0000313" key="3">
    <source>
        <dbReference type="EMBL" id="GGL20056.1"/>
    </source>
</evidence>
<dbReference type="PANTHER" id="PTHR43242">
    <property type="entry name" value="NAD(P)-BINDING ROSSMANN-FOLD SUPERFAMILY PROTEIN"/>
    <property type="match status" value="1"/>
</dbReference>
<name>A0A8J3C517_9ACTN</name>
<dbReference type="SUPFAM" id="SSF51735">
    <property type="entry name" value="NAD(P)-binding Rossmann-fold domains"/>
    <property type="match status" value="1"/>
</dbReference>
<gene>
    <name evidence="3" type="ORF">GCM10012284_63320</name>
</gene>
<comment type="caution">
    <text evidence="3">The sequence shown here is derived from an EMBL/GenBank/DDBJ whole genome shotgun (WGS) entry which is preliminary data.</text>
</comment>
<dbReference type="InterPro" id="IPR036291">
    <property type="entry name" value="NAD(P)-bd_dom_sf"/>
</dbReference>
<dbReference type="EMBL" id="BMMX01000073">
    <property type="protein sequence ID" value="GGL20056.1"/>
    <property type="molecule type" value="Genomic_DNA"/>
</dbReference>
<dbReference type="PANTHER" id="PTHR43242:SF1">
    <property type="entry name" value="NAD(P)-BINDING ROSSMANN-FOLD SUPERFAMILY PROTEIN"/>
    <property type="match status" value="1"/>
</dbReference>
<proteinExistence type="predicted"/>
<sequence length="310" mass="33221">MTSRILITGGSGHLGSRTAERAATVGFSVVGTYLRTPAPVAGERLDICDRSAVQELIERVRPDAVIHTASGRDDWHVVADGAAHVAAASVAASARLVHVSSDALFSGRNVEYDETATPDPIYPYGAAKAAAETAVRAIDPQAAVVRTSLILGDGHGQHERLTRDLITGHVHGALFTDMIRKPVHVFDLADALLELATGDYAGILNVAGTDPVSRYDLGVLMARREGLDPAQIPAATIAHSGLRLPTDVRLCTDRATSVLNVRLRGAYEFMTMPLPKTSRQQDQRSLPRHGGARQRIWWTPTAPARRVGAR</sequence>
<dbReference type="RefSeq" id="WP_189083019.1">
    <property type="nucleotide sequence ID" value="NZ_BMMX01000073.1"/>
</dbReference>
<keyword evidence="4" id="KW-1185">Reference proteome</keyword>